<evidence type="ECO:0000313" key="3">
    <source>
        <dbReference type="Proteomes" id="UP001595969"/>
    </source>
</evidence>
<organism evidence="2 3">
    <name type="scientific">Enterococcus lemanii</name>
    <dbReference type="NCBI Taxonomy" id="1159752"/>
    <lineage>
        <taxon>Bacteria</taxon>
        <taxon>Bacillati</taxon>
        <taxon>Bacillota</taxon>
        <taxon>Bacilli</taxon>
        <taxon>Lactobacillales</taxon>
        <taxon>Enterococcaceae</taxon>
        <taxon>Enterococcus</taxon>
    </lineage>
</organism>
<evidence type="ECO:0000313" key="2">
    <source>
        <dbReference type="EMBL" id="MFC4718541.1"/>
    </source>
</evidence>
<evidence type="ECO:0008006" key="4">
    <source>
        <dbReference type="Google" id="ProtNLM"/>
    </source>
</evidence>
<comment type="similarity">
    <text evidence="1">Belongs to the phD/YefM antitoxin family.</text>
</comment>
<sequence length="109" mass="12414">MAVIIERAMGLDKITSTDISRQYSKVSKIVKNAVKPLEITKNGKADIVVMNPEMFMGILELLEDYQDKIAIMEYQSNKENIEFISTEEAFKDVDSGEYSKMSIDELLNQ</sequence>
<gene>
    <name evidence="2" type="ORF">ACFO5I_02115</name>
</gene>
<keyword evidence="3" id="KW-1185">Reference proteome</keyword>
<name>A0ABV9MTQ6_9ENTE</name>
<dbReference type="Proteomes" id="UP001595969">
    <property type="component" value="Unassembled WGS sequence"/>
</dbReference>
<protein>
    <recommendedName>
        <fullName evidence="4">Antitoxin</fullName>
    </recommendedName>
</protein>
<accession>A0ABV9MTQ6</accession>
<dbReference type="SUPFAM" id="SSF143120">
    <property type="entry name" value="YefM-like"/>
    <property type="match status" value="1"/>
</dbReference>
<proteinExistence type="inferred from homology"/>
<comment type="caution">
    <text evidence="2">The sequence shown here is derived from an EMBL/GenBank/DDBJ whole genome shotgun (WGS) entry which is preliminary data.</text>
</comment>
<dbReference type="InterPro" id="IPR036165">
    <property type="entry name" value="YefM-like_sf"/>
</dbReference>
<dbReference type="RefSeq" id="WP_204653944.1">
    <property type="nucleotide sequence ID" value="NZ_JAFBFD010000016.1"/>
</dbReference>
<reference evidence="3" key="1">
    <citation type="journal article" date="2019" name="Int. J. Syst. Evol. Microbiol.">
        <title>The Global Catalogue of Microorganisms (GCM) 10K type strain sequencing project: providing services to taxonomists for standard genome sequencing and annotation.</title>
        <authorList>
            <consortium name="The Broad Institute Genomics Platform"/>
            <consortium name="The Broad Institute Genome Sequencing Center for Infectious Disease"/>
            <person name="Wu L."/>
            <person name="Ma J."/>
        </authorList>
    </citation>
    <scope>NUCLEOTIDE SEQUENCE [LARGE SCALE GENOMIC DNA]</scope>
    <source>
        <strain evidence="3">CGMCC 1.19032</strain>
    </source>
</reference>
<evidence type="ECO:0000256" key="1">
    <source>
        <dbReference type="ARBA" id="ARBA00009981"/>
    </source>
</evidence>
<dbReference type="EMBL" id="JBHSGS010000010">
    <property type="protein sequence ID" value="MFC4718541.1"/>
    <property type="molecule type" value="Genomic_DNA"/>
</dbReference>